<dbReference type="Pfam" id="PF03401">
    <property type="entry name" value="TctC"/>
    <property type="match status" value="1"/>
</dbReference>
<dbReference type="CDD" id="cd07012">
    <property type="entry name" value="PBP2_Bug_TTT"/>
    <property type="match status" value="1"/>
</dbReference>
<evidence type="ECO:0000313" key="2">
    <source>
        <dbReference type="EMBL" id="MDR7092477.1"/>
    </source>
</evidence>
<keyword evidence="2" id="KW-0675">Receptor</keyword>
<dbReference type="PIRSF" id="PIRSF017082">
    <property type="entry name" value="YflP"/>
    <property type="match status" value="1"/>
</dbReference>
<proteinExistence type="inferred from homology"/>
<reference evidence="2 3" key="1">
    <citation type="submission" date="2023-07" db="EMBL/GenBank/DDBJ databases">
        <title>Sorghum-associated microbial communities from plants grown in Nebraska, USA.</title>
        <authorList>
            <person name="Schachtman D."/>
        </authorList>
    </citation>
    <scope>NUCLEOTIDE SEQUENCE [LARGE SCALE GENOMIC DNA]</scope>
    <source>
        <strain evidence="2 3">BE240</strain>
    </source>
</reference>
<name>A0ABU1V4W1_9BURK</name>
<organism evidence="2 3">
    <name type="scientific">Hydrogenophaga laconesensis</name>
    <dbReference type="NCBI Taxonomy" id="1805971"/>
    <lineage>
        <taxon>Bacteria</taxon>
        <taxon>Pseudomonadati</taxon>
        <taxon>Pseudomonadota</taxon>
        <taxon>Betaproteobacteria</taxon>
        <taxon>Burkholderiales</taxon>
        <taxon>Comamonadaceae</taxon>
        <taxon>Hydrogenophaga</taxon>
    </lineage>
</organism>
<dbReference type="PANTHER" id="PTHR42928">
    <property type="entry name" value="TRICARBOXYLATE-BINDING PROTEIN"/>
    <property type="match status" value="1"/>
</dbReference>
<evidence type="ECO:0000256" key="1">
    <source>
        <dbReference type="ARBA" id="ARBA00006987"/>
    </source>
</evidence>
<protein>
    <submittedName>
        <fullName evidence="2">Tripartite-type tricarboxylate transporter receptor subunit TctC</fullName>
    </submittedName>
</protein>
<dbReference type="Proteomes" id="UP001265550">
    <property type="component" value="Unassembled WGS sequence"/>
</dbReference>
<dbReference type="InterPro" id="IPR005064">
    <property type="entry name" value="BUG"/>
</dbReference>
<dbReference type="RefSeq" id="WP_204731491.1">
    <property type="nucleotide sequence ID" value="NZ_JAVDWE010000001.1"/>
</dbReference>
<accession>A0ABU1V4W1</accession>
<sequence>MMLLRRHVLPAVLALAGGAAWRVAQSQAVWPGQPVRIVVVYPPGGLSDGVARSLADRLAQQLGVPVRVENRGGGGGSVGLQTLARSAADGHTLAFSAVSPLTLRPHLGTVGYDPFRDIEPVASVMYTPVLLVGTPAFTGRDFADVLSQARARPGALRWASSGLATAGHLVLEQVQLGAGVSVTHIPYKGGGQQLTDALGGQFELLSTNVAPAQLRHIEEGRFRPLAVGAPQRLEVLPQVPTFAELGLPQANVTSLFGLFAPGGTPAEVLDRLNAEINRAIQTPSIRQRLLASDNLPATGDRASFVRRIAEEWRSNRPLKGANIRME</sequence>
<evidence type="ECO:0000313" key="3">
    <source>
        <dbReference type="Proteomes" id="UP001265550"/>
    </source>
</evidence>
<dbReference type="InterPro" id="IPR042100">
    <property type="entry name" value="Bug_dom1"/>
</dbReference>
<gene>
    <name evidence="2" type="ORF">J2X09_000200</name>
</gene>
<keyword evidence="3" id="KW-1185">Reference proteome</keyword>
<dbReference type="Gene3D" id="3.40.190.10">
    <property type="entry name" value="Periplasmic binding protein-like II"/>
    <property type="match status" value="1"/>
</dbReference>
<dbReference type="PANTHER" id="PTHR42928:SF5">
    <property type="entry name" value="BLR1237 PROTEIN"/>
    <property type="match status" value="1"/>
</dbReference>
<comment type="similarity">
    <text evidence="1">Belongs to the UPF0065 (bug) family.</text>
</comment>
<comment type="caution">
    <text evidence="2">The sequence shown here is derived from an EMBL/GenBank/DDBJ whole genome shotgun (WGS) entry which is preliminary data.</text>
</comment>
<dbReference type="Gene3D" id="3.40.190.150">
    <property type="entry name" value="Bordetella uptake gene, domain 1"/>
    <property type="match status" value="1"/>
</dbReference>
<dbReference type="EMBL" id="JAVDWE010000001">
    <property type="protein sequence ID" value="MDR7092477.1"/>
    <property type="molecule type" value="Genomic_DNA"/>
</dbReference>